<dbReference type="InterPro" id="IPR035093">
    <property type="entry name" value="RelE/ParE_toxin_dom_sf"/>
</dbReference>
<dbReference type="InterPro" id="IPR007712">
    <property type="entry name" value="RelE/ParE_toxin"/>
</dbReference>
<accession>A0A399Q0K3</accession>
<dbReference type="GeneID" id="92984380"/>
<protein>
    <recommendedName>
        <fullName evidence="3">Toxin</fullName>
    </recommendedName>
</protein>
<dbReference type="Proteomes" id="UP001056208">
    <property type="component" value="Chromosome"/>
</dbReference>
<gene>
    <name evidence="4" type="ORF">DZF97_08940</name>
    <name evidence="5" type="ORF">LIV34_002622</name>
</gene>
<dbReference type="AlphaFoldDB" id="A0A399Q0K3"/>
<dbReference type="PANTHER" id="PTHR33755">
    <property type="entry name" value="TOXIN PARE1-RELATED"/>
    <property type="match status" value="1"/>
</dbReference>
<dbReference type="PIRSF" id="PIRSF029218">
    <property type="entry name" value="ParE"/>
    <property type="match status" value="1"/>
</dbReference>
<dbReference type="Pfam" id="PF05016">
    <property type="entry name" value="ParE_toxin"/>
    <property type="match status" value="1"/>
</dbReference>
<dbReference type="Gene3D" id="3.30.2310.20">
    <property type="entry name" value="RelE-like"/>
    <property type="match status" value="1"/>
</dbReference>
<sequence length="96" mass="11371">MKPHRLTPAATKDLSEIWDYTEERWDADQAETYVREIGAAIRRVAEDPTRGRDCGDIRPGYRRYSIESHTVYYVDRPETVDVIRILHQRMDPSRHL</sequence>
<evidence type="ECO:0000313" key="4">
    <source>
        <dbReference type="EMBL" id="RIJ11312.1"/>
    </source>
</evidence>
<reference evidence="4 6" key="1">
    <citation type="submission" date="2018-08" db="EMBL/GenBank/DDBJ databases">
        <title>Genome Sequence of Clavibacter michiganensis Subspecies type strains, and the Atypical Peach-Colored Strains Isolated from Tomato.</title>
        <authorList>
            <person name="Osdaghi E."/>
            <person name="Portier P."/>
            <person name="Briand M."/>
            <person name="Jacques M.-A."/>
        </authorList>
    </citation>
    <scope>NUCLEOTIDE SEQUENCE [LARGE SCALE GENOMIC DNA]</scope>
    <source>
        <strain evidence="4 6">CFBP 7577</strain>
    </source>
</reference>
<keyword evidence="2" id="KW-1277">Toxin-antitoxin system</keyword>
<dbReference type="EMBL" id="QWED01000246">
    <property type="protein sequence ID" value="RIJ11312.1"/>
    <property type="molecule type" value="Genomic_DNA"/>
</dbReference>
<dbReference type="EMBL" id="CP086345">
    <property type="protein sequence ID" value="UQB04756.1"/>
    <property type="molecule type" value="Genomic_DNA"/>
</dbReference>
<dbReference type="Proteomes" id="UP000265361">
    <property type="component" value="Unassembled WGS sequence"/>
</dbReference>
<evidence type="ECO:0000256" key="1">
    <source>
        <dbReference type="ARBA" id="ARBA00006226"/>
    </source>
</evidence>
<keyword evidence="7" id="KW-1185">Reference proteome</keyword>
<evidence type="ECO:0000313" key="5">
    <source>
        <dbReference type="EMBL" id="UQB04756.1"/>
    </source>
</evidence>
<evidence type="ECO:0000256" key="3">
    <source>
        <dbReference type="PIRNR" id="PIRNR029218"/>
    </source>
</evidence>
<evidence type="ECO:0000256" key="2">
    <source>
        <dbReference type="ARBA" id="ARBA00022649"/>
    </source>
</evidence>
<dbReference type="InterPro" id="IPR051803">
    <property type="entry name" value="TA_system_RelE-like_toxin"/>
</dbReference>
<organism evidence="4 6">
    <name type="scientific">Clavibacter nebraskensis</name>
    <dbReference type="NCBI Taxonomy" id="31963"/>
    <lineage>
        <taxon>Bacteria</taxon>
        <taxon>Bacillati</taxon>
        <taxon>Actinomycetota</taxon>
        <taxon>Actinomycetes</taxon>
        <taxon>Micrococcales</taxon>
        <taxon>Microbacteriaceae</taxon>
        <taxon>Clavibacter</taxon>
    </lineage>
</organism>
<name>A0A399Q0K3_9MICO</name>
<evidence type="ECO:0000313" key="6">
    <source>
        <dbReference type="Proteomes" id="UP000265361"/>
    </source>
</evidence>
<proteinExistence type="inferred from homology"/>
<comment type="similarity">
    <text evidence="1 3">Belongs to the RelE toxin family.</text>
</comment>
<dbReference type="InterPro" id="IPR028344">
    <property type="entry name" value="ParE1/4"/>
</dbReference>
<dbReference type="RefSeq" id="WP_015491236.1">
    <property type="nucleotide sequence ID" value="NZ_CP033721.2"/>
</dbReference>
<evidence type="ECO:0000313" key="7">
    <source>
        <dbReference type="Proteomes" id="UP001056208"/>
    </source>
</evidence>
<reference evidence="5" key="2">
    <citation type="submission" date="2021-11" db="EMBL/GenBank/DDBJ databases">
        <authorList>
            <person name="Li G."/>
            <person name="Jia Q."/>
            <person name="Yang F."/>
            <person name="Zhang C."/>
            <person name="Singh A."/>
            <person name="Lorenz A.J."/>
            <person name="Jackson-Ziems T."/>
            <person name="Vidaver A."/>
            <person name="Alfano J.R."/>
        </authorList>
    </citation>
    <scope>NUCLEOTIDE SEQUENCE</scope>
    <source>
        <strain evidence="5">CNK-2</strain>
    </source>
</reference>
<dbReference type="PANTHER" id="PTHR33755:SF9">
    <property type="entry name" value="TOXIN PARE1"/>
    <property type="match status" value="1"/>
</dbReference>